<keyword evidence="1" id="KW-0472">Membrane</keyword>
<gene>
    <name evidence="2" type="ORF">KAK03_19000</name>
</gene>
<evidence type="ECO:0000313" key="3">
    <source>
        <dbReference type="Proteomes" id="UP000676246"/>
    </source>
</evidence>
<keyword evidence="1" id="KW-1133">Transmembrane helix</keyword>
<dbReference type="RefSeq" id="WP_210856248.1">
    <property type="nucleotide sequence ID" value="NZ_JAGQDD010000017.1"/>
</dbReference>
<name>A0A940YCD2_9BURK</name>
<dbReference type="InterPro" id="IPR021682">
    <property type="entry name" value="DUF2933"/>
</dbReference>
<organism evidence="2 3">
    <name type="scientific">Ideonella alba</name>
    <dbReference type="NCBI Taxonomy" id="2824118"/>
    <lineage>
        <taxon>Bacteria</taxon>
        <taxon>Pseudomonadati</taxon>
        <taxon>Pseudomonadota</taxon>
        <taxon>Betaproteobacteria</taxon>
        <taxon>Burkholderiales</taxon>
        <taxon>Sphaerotilaceae</taxon>
        <taxon>Ideonella</taxon>
    </lineage>
</organism>
<dbReference type="Proteomes" id="UP000676246">
    <property type="component" value="Unassembled WGS sequence"/>
</dbReference>
<feature type="transmembrane region" description="Helical" evidence="1">
    <location>
        <begin position="16"/>
        <end position="34"/>
    </location>
</feature>
<keyword evidence="1" id="KW-0812">Transmembrane</keyword>
<feature type="transmembrane region" description="Helical" evidence="1">
    <location>
        <begin position="40"/>
        <end position="60"/>
    </location>
</feature>
<dbReference type="EMBL" id="JAGQDD010000017">
    <property type="protein sequence ID" value="MBQ0932571.1"/>
    <property type="molecule type" value="Genomic_DNA"/>
</dbReference>
<accession>A0A940YCD2</accession>
<evidence type="ECO:0000313" key="2">
    <source>
        <dbReference type="EMBL" id="MBQ0932571.1"/>
    </source>
</evidence>
<dbReference type="Pfam" id="PF11666">
    <property type="entry name" value="DUF2933"/>
    <property type="match status" value="1"/>
</dbReference>
<reference evidence="2 3" key="1">
    <citation type="submission" date="2021-04" db="EMBL/GenBank/DDBJ databases">
        <title>The genome sequence of Ideonella sp. 3Y2.</title>
        <authorList>
            <person name="Liu Y."/>
        </authorList>
    </citation>
    <scope>NUCLEOTIDE SEQUENCE [LARGE SCALE GENOMIC DNA]</scope>
    <source>
        <strain evidence="2 3">3Y2</strain>
    </source>
</reference>
<sequence length="73" mass="8221">MTTPTKPSDTDPGRARARWIFWAFAAVALLLLVLEHRAHVLGWWLHALLGLCIVLLYLLVRFQGDGARKSGPR</sequence>
<protein>
    <submittedName>
        <fullName evidence="2">DUF2933 domain-containing protein</fullName>
    </submittedName>
</protein>
<comment type="caution">
    <text evidence="2">The sequence shown here is derived from an EMBL/GenBank/DDBJ whole genome shotgun (WGS) entry which is preliminary data.</text>
</comment>
<evidence type="ECO:0000256" key="1">
    <source>
        <dbReference type="SAM" id="Phobius"/>
    </source>
</evidence>
<proteinExistence type="predicted"/>
<dbReference type="AlphaFoldDB" id="A0A940YCD2"/>
<keyword evidence="3" id="KW-1185">Reference proteome</keyword>